<dbReference type="Proteomes" id="UP000254476">
    <property type="component" value="Unassembled WGS sequence"/>
</dbReference>
<dbReference type="RefSeq" id="WP_058497989.1">
    <property type="nucleotide sequence ID" value="NZ_CAAAHW010000012.1"/>
</dbReference>
<dbReference type="InterPro" id="IPR036770">
    <property type="entry name" value="Ankyrin_rpt-contain_sf"/>
</dbReference>
<reference evidence="1 3" key="1">
    <citation type="submission" date="2015-11" db="EMBL/GenBank/DDBJ databases">
        <title>Genomic analysis of 38 Legionella species identifies large and diverse effector repertoires.</title>
        <authorList>
            <person name="Burstein D."/>
            <person name="Amaro F."/>
            <person name="Zusman T."/>
            <person name="Lifshitz Z."/>
            <person name="Cohen O."/>
            <person name="Gilbert J.A."/>
            <person name="Pupko T."/>
            <person name="Shuman H.A."/>
            <person name="Segal G."/>
        </authorList>
    </citation>
    <scope>NUCLEOTIDE SEQUENCE [LARGE SCALE GENOMIC DNA]</scope>
    <source>
        <strain evidence="1 3">Lyon 8420412</strain>
    </source>
</reference>
<dbReference type="Proteomes" id="UP000054691">
    <property type="component" value="Unassembled WGS sequence"/>
</dbReference>
<evidence type="ECO:0000313" key="2">
    <source>
        <dbReference type="EMBL" id="STX46040.1"/>
    </source>
</evidence>
<protein>
    <submittedName>
        <fullName evidence="2">Uncharacterized protein</fullName>
    </submittedName>
</protein>
<dbReference type="AlphaFoldDB" id="A0A378JMR6"/>
<dbReference type="EMBL" id="LNYE01000009">
    <property type="protein sequence ID" value="KTD13649.1"/>
    <property type="molecule type" value="Genomic_DNA"/>
</dbReference>
<dbReference type="EMBL" id="UGOB01000001">
    <property type="protein sequence ID" value="STX46040.1"/>
    <property type="molecule type" value="Genomic_DNA"/>
</dbReference>
<accession>A0A378JMR6</accession>
<proteinExistence type="predicted"/>
<keyword evidence="3" id="KW-1185">Reference proteome</keyword>
<gene>
    <name evidence="1" type="ORF">Lgra_0784</name>
    <name evidence="2" type="ORF">NCTC12388_02787</name>
</gene>
<evidence type="ECO:0000313" key="4">
    <source>
        <dbReference type="Proteomes" id="UP000254476"/>
    </source>
</evidence>
<evidence type="ECO:0000313" key="1">
    <source>
        <dbReference type="EMBL" id="KTD13649.1"/>
    </source>
</evidence>
<dbReference type="Gene3D" id="1.25.40.20">
    <property type="entry name" value="Ankyrin repeat-containing domain"/>
    <property type="match status" value="1"/>
</dbReference>
<evidence type="ECO:0000313" key="3">
    <source>
        <dbReference type="Proteomes" id="UP000054691"/>
    </source>
</evidence>
<sequence>MEISIAIKNNLIAVFKTLKRGELNEDEKKYYLENLGELKEFLPIFAAAFKRTKTLASLKIEHGLSLHKFEQWMQGEKIEHEDTVKNVITKEGIVEKYTPVIPTFDDLICNARNDVEYLSCLSQCTKKSRDLVIDKLANLVNLNDLTQKYFPEISQLKIKKFDQIHGRDAYALIEAIKSNNVSFVQQYSSQCSLALKEYGLILAASLQHTDIMQVLIDRLHTPTEKLSLWMFGKKTSMLQDPLLPDVANIKSILTKDGLKLNEPYIAYLERFLVAEGKSKLSTEQQLDLVHAAVQKDNLELLAMLVERLKCIWEPKNYNWESEHNYITTYEKEVDDYNSNMEIVGTTTEYKNVTIFHPAKEHLEYKSALFMAADREKERTLTWLLAHTADWKVKSIERLEDMARTRPILRSCLDDVTKQSEYLTVMKCASSLGNSKDVLAGAIEVLKHVDRVPDAIDYLKKALQNHFYGYYHHQWDWTKLRELSALYSEKRAYINHASKKDFVTFMDELNLIAHAADNSLNEEQKKQLKQLATNSSECINALLNIILKRDDLEMFKYFSSCYDRKVKYMAPEAAEADAGSIVEYIFSQCEKKPWDDVIKINKDGKHPKLRAFLLKEIDPPNLTSSNQFGFFAPSMSEVSRTLSAKSNNDQGYVADEKAQRSLT</sequence>
<organism evidence="2 4">
    <name type="scientific">Legionella gratiana</name>
    <dbReference type="NCBI Taxonomy" id="45066"/>
    <lineage>
        <taxon>Bacteria</taxon>
        <taxon>Pseudomonadati</taxon>
        <taxon>Pseudomonadota</taxon>
        <taxon>Gammaproteobacteria</taxon>
        <taxon>Legionellales</taxon>
        <taxon>Legionellaceae</taxon>
        <taxon>Legionella</taxon>
    </lineage>
</organism>
<reference evidence="2 4" key="2">
    <citation type="submission" date="2018-06" db="EMBL/GenBank/DDBJ databases">
        <authorList>
            <consortium name="Pathogen Informatics"/>
            <person name="Doyle S."/>
        </authorList>
    </citation>
    <scope>NUCLEOTIDE SEQUENCE [LARGE SCALE GENOMIC DNA]</scope>
    <source>
        <strain evidence="2 4">NCTC12388</strain>
    </source>
</reference>
<name>A0A378JMR6_9GAMM</name>